<name>C3KA66_PSEFS</name>
<reference evidence="2" key="1">
    <citation type="journal article" date="2009" name="Genome Biol.">
        <title>Genomic and genetic analyses of diversity and plant interactions of Pseudomonas fluorescens.</title>
        <authorList>
            <person name="Silby M.W."/>
            <person name="Cerdeno-Tarraga A.M."/>
            <person name="Vernikos G.S."/>
            <person name="Giddens S.R."/>
            <person name="Jackson R.W."/>
            <person name="Preston G.M."/>
            <person name="Zhang X.X."/>
            <person name="Moon C.D."/>
            <person name="Gehrig S.M."/>
            <person name="Godfrey S.A."/>
            <person name="Knight C.G."/>
            <person name="Malone J.G."/>
            <person name="Robinson Z."/>
            <person name="Spiers A.J."/>
            <person name="Harris S."/>
            <person name="Challis G.L."/>
            <person name="Yaxley A.M."/>
            <person name="Harris D."/>
            <person name="Seeger K."/>
            <person name="Murphy L."/>
            <person name="Rutter S."/>
            <person name="Squares R."/>
            <person name="Quail M.A."/>
            <person name="Saunders E."/>
            <person name="Mavromatis K."/>
            <person name="Brettin T.S."/>
            <person name="Bentley S.D."/>
            <person name="Hothersall J."/>
            <person name="Stephens E."/>
            <person name="Thomas C.M."/>
            <person name="Parkhill J."/>
            <person name="Levy S.B."/>
            <person name="Rainey P.B."/>
            <person name="Thomson N.R."/>
        </authorList>
    </citation>
    <scope>NUCLEOTIDE SEQUENCE [LARGE SCALE GENOMIC DNA]</scope>
    <source>
        <strain evidence="2">SBW25</strain>
    </source>
</reference>
<protein>
    <submittedName>
        <fullName evidence="1 2">Phage-related protein</fullName>
    </submittedName>
</protein>
<dbReference type="EMBL" id="AM181176">
    <property type="protein sequence ID" value="CAY49117.1"/>
    <property type="molecule type" value="Genomic_DNA"/>
</dbReference>
<organism evidence="2">
    <name type="scientific">Pseudomonas fluorescens (strain SBW25)</name>
    <dbReference type="NCBI Taxonomy" id="216595"/>
    <lineage>
        <taxon>Bacteria</taxon>
        <taxon>Pseudomonadati</taxon>
        <taxon>Pseudomonadota</taxon>
        <taxon>Gammaproteobacteria</taxon>
        <taxon>Pseudomonadales</taxon>
        <taxon>Pseudomonadaceae</taxon>
        <taxon>Pseudomonas</taxon>
    </lineage>
</organism>
<proteinExistence type="predicted"/>
<accession>C3KA66</accession>
<reference evidence="1" key="2">
    <citation type="submission" date="2023-10" db="EMBL/GenBank/DDBJ databases">
        <authorList>
            <person name="Fortmann-Grote C."/>
        </authorList>
    </citation>
    <scope>NUCLEOTIDE SEQUENCE</scope>
    <source>
        <strain evidence="1">SBW25</strain>
    </source>
</reference>
<sequence length="50" mass="5849">MCSFQYVVMRVITMHGVVSRGNGCCSILVPRLQLGLVFYLINHYFFLVWH</sequence>
<evidence type="ECO:0000313" key="2">
    <source>
        <dbReference type="EMBL" id="CAY49117.1"/>
    </source>
</evidence>
<evidence type="ECO:0000313" key="1">
    <source>
        <dbReference type="EMBL" id="CAI2797112.1"/>
    </source>
</evidence>
<dbReference type="Proteomes" id="UP001152918">
    <property type="component" value="Chromosome"/>
</dbReference>
<dbReference type="KEGG" id="pfs:PFLU_2888A"/>
<dbReference type="EMBL" id="OV986001">
    <property type="protein sequence ID" value="CAI2797112.1"/>
    <property type="molecule type" value="Genomic_DNA"/>
</dbReference>
<dbReference type="HOGENOM" id="CLU_3121672_0_0_6"/>
<gene>
    <name evidence="2" type="ordered locus">PFLU_2888A</name>
</gene>
<dbReference type="AlphaFoldDB" id="C3KA66"/>